<accession>A0A1X6MII3</accession>
<sequence length="198" mass="22470">MSDYYLLTQNNVWLLNEQMTNVHDGLSLEWALTTSSDSSFQERALVYFSSRGSQGIPLLDLSKLDNADDPAFSAESIGTPGKVQKVQIRFIVREYHVRSPDKMVTLFEPTGCVDICSTYVPRQVTIKTRTNVVTTKRLAEFVQKEIREVYERFAVSNGSEKILGEQRIKLVDIFLVGIKLVSKGSIEPILEYEPRSSR</sequence>
<gene>
    <name evidence="1" type="ORF">POSPLADRAFT_1160319</name>
</gene>
<evidence type="ECO:0000313" key="2">
    <source>
        <dbReference type="Proteomes" id="UP000194127"/>
    </source>
</evidence>
<dbReference type="GeneID" id="36332477"/>
<keyword evidence="2" id="KW-1185">Reference proteome</keyword>
<evidence type="ECO:0000313" key="1">
    <source>
        <dbReference type="EMBL" id="OSX56247.1"/>
    </source>
</evidence>
<dbReference type="OrthoDB" id="10276810at2759"/>
<dbReference type="Proteomes" id="UP000194127">
    <property type="component" value="Unassembled WGS sequence"/>
</dbReference>
<proteinExistence type="predicted"/>
<dbReference type="RefSeq" id="XP_024333041.1">
    <property type="nucleotide sequence ID" value="XM_024487528.1"/>
</dbReference>
<dbReference type="EMBL" id="KZ110614">
    <property type="protein sequence ID" value="OSX56247.1"/>
    <property type="molecule type" value="Genomic_DNA"/>
</dbReference>
<dbReference type="AlphaFoldDB" id="A0A1X6MII3"/>
<protein>
    <submittedName>
        <fullName evidence="1">Uncharacterized protein</fullName>
    </submittedName>
</protein>
<reference evidence="1 2" key="1">
    <citation type="submission" date="2017-04" db="EMBL/GenBank/DDBJ databases">
        <title>Genome Sequence of the Model Brown-Rot Fungus Postia placenta SB12.</title>
        <authorList>
            <consortium name="DOE Joint Genome Institute"/>
            <person name="Gaskell J."/>
            <person name="Kersten P."/>
            <person name="Larrondo L.F."/>
            <person name="Canessa P."/>
            <person name="Martinez D."/>
            <person name="Hibbett D."/>
            <person name="Schmoll M."/>
            <person name="Kubicek C.P."/>
            <person name="Martinez A.T."/>
            <person name="Yadav J."/>
            <person name="Master E."/>
            <person name="Magnuson J.K."/>
            <person name="James T."/>
            <person name="Yaver D."/>
            <person name="Berka R."/>
            <person name="Labutti K."/>
            <person name="Lipzen A."/>
            <person name="Aerts A."/>
            <person name="Barry K."/>
            <person name="Henrissat B."/>
            <person name="Blanchette R."/>
            <person name="Grigoriev I."/>
            <person name="Cullen D."/>
        </authorList>
    </citation>
    <scope>NUCLEOTIDE SEQUENCE [LARGE SCALE GENOMIC DNA]</scope>
    <source>
        <strain evidence="1 2">MAD-698-R-SB12</strain>
    </source>
</reference>
<organism evidence="1 2">
    <name type="scientific">Postia placenta MAD-698-R-SB12</name>
    <dbReference type="NCBI Taxonomy" id="670580"/>
    <lineage>
        <taxon>Eukaryota</taxon>
        <taxon>Fungi</taxon>
        <taxon>Dikarya</taxon>
        <taxon>Basidiomycota</taxon>
        <taxon>Agaricomycotina</taxon>
        <taxon>Agaricomycetes</taxon>
        <taxon>Polyporales</taxon>
        <taxon>Adustoporiaceae</taxon>
        <taxon>Rhodonia</taxon>
    </lineage>
</organism>
<name>A0A1X6MII3_9APHY</name>